<dbReference type="RefSeq" id="WP_185958997.1">
    <property type="nucleotide sequence ID" value="NZ_FXTO01000013.1"/>
</dbReference>
<keyword evidence="1" id="KW-0732">Signal</keyword>
<evidence type="ECO:0000313" key="2">
    <source>
        <dbReference type="EMBL" id="SMO76538.1"/>
    </source>
</evidence>
<gene>
    <name evidence="2" type="ORF">SAMN06265173_11323</name>
</gene>
<accession>A0A521DY57</accession>
<keyword evidence="3" id="KW-1185">Reference proteome</keyword>
<feature type="signal peptide" evidence="1">
    <location>
        <begin position="1"/>
        <end position="20"/>
    </location>
</feature>
<evidence type="ECO:0000313" key="3">
    <source>
        <dbReference type="Proteomes" id="UP000316030"/>
    </source>
</evidence>
<dbReference type="Proteomes" id="UP000316030">
    <property type="component" value="Unassembled WGS sequence"/>
</dbReference>
<proteinExistence type="predicted"/>
<reference evidence="2 3" key="1">
    <citation type="submission" date="2017-05" db="EMBL/GenBank/DDBJ databases">
        <authorList>
            <person name="Varghese N."/>
            <person name="Submissions S."/>
        </authorList>
    </citation>
    <scope>NUCLEOTIDE SEQUENCE [LARGE SCALE GENOMIC DNA]</scope>
    <source>
        <strain evidence="2 3">DSM 29506</strain>
    </source>
</reference>
<sequence length="50" mass="5331">MIRTVLIALSLTIAPLTAMAECPYDHQQAMSCADGKVWDKDSKSCTSATG</sequence>
<dbReference type="AlphaFoldDB" id="A0A521DY57"/>
<name>A0A521DY57_9RHOB</name>
<evidence type="ECO:0008006" key="4">
    <source>
        <dbReference type="Google" id="ProtNLM"/>
    </source>
</evidence>
<dbReference type="EMBL" id="FXTO01000013">
    <property type="protein sequence ID" value="SMO76538.1"/>
    <property type="molecule type" value="Genomic_DNA"/>
</dbReference>
<protein>
    <recommendedName>
        <fullName evidence="4">Chitin-binding type-2 domain-containing protein</fullName>
    </recommendedName>
</protein>
<evidence type="ECO:0000256" key="1">
    <source>
        <dbReference type="SAM" id="SignalP"/>
    </source>
</evidence>
<organism evidence="2 3">
    <name type="scientific">Thalassovita litoralis</name>
    <dbReference type="NCBI Taxonomy" id="1010611"/>
    <lineage>
        <taxon>Bacteria</taxon>
        <taxon>Pseudomonadati</taxon>
        <taxon>Pseudomonadota</taxon>
        <taxon>Alphaproteobacteria</taxon>
        <taxon>Rhodobacterales</taxon>
        <taxon>Roseobacteraceae</taxon>
        <taxon>Thalassovita</taxon>
    </lineage>
</organism>
<feature type="chain" id="PRO_5022189319" description="Chitin-binding type-2 domain-containing protein" evidence="1">
    <location>
        <begin position="21"/>
        <end position="50"/>
    </location>
</feature>